<evidence type="ECO:0000313" key="4">
    <source>
        <dbReference type="EMBL" id="EKC73589.1"/>
    </source>
</evidence>
<protein>
    <submittedName>
        <fullName evidence="4">Protein containing Protein synthesis factor, GTP-binding domain protein</fullName>
    </submittedName>
</protein>
<dbReference type="InterPro" id="IPR000795">
    <property type="entry name" value="T_Tr_GTP-bd_dom"/>
</dbReference>
<dbReference type="Gene3D" id="3.40.50.300">
    <property type="entry name" value="P-loop containing nucleotide triphosphate hydrolases"/>
    <property type="match status" value="1"/>
</dbReference>
<dbReference type="Pfam" id="PF00009">
    <property type="entry name" value="GTP_EFTU"/>
    <property type="match status" value="1"/>
</dbReference>
<dbReference type="InterPro" id="IPR015760">
    <property type="entry name" value="TIF_IF2"/>
</dbReference>
<dbReference type="GO" id="GO:0005737">
    <property type="term" value="C:cytoplasm"/>
    <property type="evidence" value="ECO:0007669"/>
    <property type="project" value="TreeGrafter"/>
</dbReference>
<feature type="domain" description="Tr-type G" evidence="3">
    <location>
        <begin position="1"/>
        <end position="71"/>
    </location>
</feature>
<dbReference type="GO" id="GO:0003924">
    <property type="term" value="F:GTPase activity"/>
    <property type="evidence" value="ECO:0007669"/>
    <property type="project" value="InterPro"/>
</dbReference>
<dbReference type="PANTHER" id="PTHR43381">
    <property type="entry name" value="TRANSLATION INITIATION FACTOR IF-2-RELATED"/>
    <property type="match status" value="1"/>
</dbReference>
<dbReference type="SUPFAM" id="SSF52540">
    <property type="entry name" value="P-loop containing nucleoside triphosphate hydrolases"/>
    <property type="match status" value="1"/>
</dbReference>
<sequence>HIGAYNVKLEDGRRITFLDTPGHEAFTAMRARGAKVTDIAIIIVAADDNVMPQTKEAINHAWRRCAYCVCY</sequence>
<keyword evidence="1" id="KW-0547">Nucleotide-binding</keyword>
<dbReference type="AlphaFoldDB" id="K1U137"/>
<dbReference type="PROSITE" id="PS51722">
    <property type="entry name" value="G_TR_2"/>
    <property type="match status" value="1"/>
</dbReference>
<organism evidence="4">
    <name type="scientific">human gut metagenome</name>
    <dbReference type="NCBI Taxonomy" id="408170"/>
    <lineage>
        <taxon>unclassified sequences</taxon>
        <taxon>metagenomes</taxon>
        <taxon>organismal metagenomes</taxon>
    </lineage>
</organism>
<dbReference type="GO" id="GO:0005525">
    <property type="term" value="F:GTP binding"/>
    <property type="evidence" value="ECO:0007669"/>
    <property type="project" value="UniProtKB-KW"/>
</dbReference>
<evidence type="ECO:0000256" key="2">
    <source>
        <dbReference type="ARBA" id="ARBA00023134"/>
    </source>
</evidence>
<feature type="non-terminal residue" evidence="4">
    <location>
        <position position="1"/>
    </location>
</feature>
<evidence type="ECO:0000256" key="1">
    <source>
        <dbReference type="ARBA" id="ARBA00022741"/>
    </source>
</evidence>
<reference evidence="4" key="1">
    <citation type="journal article" date="2013" name="Environ. Microbiol.">
        <title>Microbiota from the distal guts of lean and obese adolescents exhibit partial functional redundancy besides clear differences in community structure.</title>
        <authorList>
            <person name="Ferrer M."/>
            <person name="Ruiz A."/>
            <person name="Lanza F."/>
            <person name="Haange S.B."/>
            <person name="Oberbach A."/>
            <person name="Till H."/>
            <person name="Bargiela R."/>
            <person name="Campoy C."/>
            <person name="Segura M.T."/>
            <person name="Richter M."/>
            <person name="von Bergen M."/>
            <person name="Seifert J."/>
            <person name="Suarez A."/>
        </authorList>
    </citation>
    <scope>NUCLEOTIDE SEQUENCE</scope>
</reference>
<dbReference type="InterPro" id="IPR027417">
    <property type="entry name" value="P-loop_NTPase"/>
</dbReference>
<dbReference type="GO" id="GO:0003743">
    <property type="term" value="F:translation initiation factor activity"/>
    <property type="evidence" value="ECO:0007669"/>
    <property type="project" value="TreeGrafter"/>
</dbReference>
<dbReference type="EMBL" id="AJWY01004015">
    <property type="protein sequence ID" value="EKC73589.1"/>
    <property type="molecule type" value="Genomic_DNA"/>
</dbReference>
<gene>
    <name evidence="4" type="ORF">LEA_06152</name>
</gene>
<proteinExistence type="predicted"/>
<accession>K1U137</accession>
<evidence type="ECO:0000259" key="3">
    <source>
        <dbReference type="PROSITE" id="PS51722"/>
    </source>
</evidence>
<comment type="caution">
    <text evidence="4">The sequence shown here is derived from an EMBL/GenBank/DDBJ whole genome shotgun (WGS) entry which is preliminary data.</text>
</comment>
<keyword evidence="2" id="KW-0342">GTP-binding</keyword>
<name>K1U137_9ZZZZ</name>
<dbReference type="PANTHER" id="PTHR43381:SF5">
    <property type="entry name" value="TR-TYPE G DOMAIN-CONTAINING PROTEIN"/>
    <property type="match status" value="1"/>
</dbReference>